<feature type="transmembrane region" description="Helical" evidence="1">
    <location>
        <begin position="66"/>
        <end position="86"/>
    </location>
</feature>
<reference evidence="4" key="1">
    <citation type="journal article" date="2019" name="Int. J. Syst. Evol. Microbiol.">
        <title>The Global Catalogue of Microorganisms (GCM) 10K type strain sequencing project: providing services to taxonomists for standard genome sequencing and annotation.</title>
        <authorList>
            <consortium name="The Broad Institute Genomics Platform"/>
            <consortium name="The Broad Institute Genome Sequencing Center for Infectious Disease"/>
            <person name="Wu L."/>
            <person name="Ma J."/>
        </authorList>
    </citation>
    <scope>NUCLEOTIDE SEQUENCE [LARGE SCALE GENOMIC DNA]</scope>
    <source>
        <strain evidence="4">CCUG 61696</strain>
    </source>
</reference>
<feature type="transmembrane region" description="Helical" evidence="1">
    <location>
        <begin position="252"/>
        <end position="270"/>
    </location>
</feature>
<dbReference type="RefSeq" id="WP_378774402.1">
    <property type="nucleotide sequence ID" value="NZ_JBHTMX010000017.1"/>
</dbReference>
<comment type="caution">
    <text evidence="3">The sequence shown here is derived from an EMBL/GenBank/DDBJ whole genome shotgun (WGS) entry which is preliminary data.</text>
</comment>
<organism evidence="3 4">
    <name type="scientific">Methylopila musalis</name>
    <dbReference type="NCBI Taxonomy" id="1134781"/>
    <lineage>
        <taxon>Bacteria</taxon>
        <taxon>Pseudomonadati</taxon>
        <taxon>Pseudomonadota</taxon>
        <taxon>Alphaproteobacteria</taxon>
        <taxon>Hyphomicrobiales</taxon>
        <taxon>Methylopilaceae</taxon>
        <taxon>Methylopila</taxon>
    </lineage>
</organism>
<evidence type="ECO:0000313" key="3">
    <source>
        <dbReference type="EMBL" id="MFD1331198.1"/>
    </source>
</evidence>
<keyword evidence="1" id="KW-0472">Membrane</keyword>
<dbReference type="EMBL" id="JBHTMX010000017">
    <property type="protein sequence ID" value="MFD1331198.1"/>
    <property type="molecule type" value="Genomic_DNA"/>
</dbReference>
<sequence length="323" mass="34007">MRLAPRRPALRLAGLLLAAHGAMLATLAFGKITLDLDDVKQIYGLLFILGVLAAGLGAAGFPRFALGLAAPVACLLLAPPVAVWSYQAMGAGFPLADDRLVAMDAALGFDWRSFIAFVDGRPALAFALDLAYRSFTPQLLLLPMIFALRGDAAHACAIIAAYALLCFSAAVIGAFFPALGTYVVYGVAQSDLTSIDAHYGFFFLPEFNAVREPGPFLLDFDKAAGILTFPSVHAGAATLCAWAAWRSPVLRWPFLILNVFMATAAVSHANHYLIDVAAGVALAAACAWLATMLFRASEQGLGAMRPALRPHPTQGEGAADVSA</sequence>
<evidence type="ECO:0000313" key="4">
    <source>
        <dbReference type="Proteomes" id="UP001597171"/>
    </source>
</evidence>
<dbReference type="Pfam" id="PF14378">
    <property type="entry name" value="PAP2_3"/>
    <property type="match status" value="1"/>
</dbReference>
<evidence type="ECO:0000256" key="1">
    <source>
        <dbReference type="SAM" id="Phobius"/>
    </source>
</evidence>
<feature type="transmembrane region" description="Helical" evidence="1">
    <location>
        <begin position="40"/>
        <end position="59"/>
    </location>
</feature>
<feature type="transmembrane region" description="Helical" evidence="1">
    <location>
        <begin position="130"/>
        <end position="148"/>
    </location>
</feature>
<keyword evidence="1" id="KW-1133">Transmembrane helix</keyword>
<feature type="domain" description="Inositolphosphotransferase Aur1/Ipt1" evidence="2">
    <location>
        <begin position="99"/>
        <end position="288"/>
    </location>
</feature>
<feature type="transmembrane region" description="Helical" evidence="1">
    <location>
        <begin position="155"/>
        <end position="176"/>
    </location>
</feature>
<keyword evidence="4" id="KW-1185">Reference proteome</keyword>
<keyword evidence="1" id="KW-0812">Transmembrane</keyword>
<protein>
    <submittedName>
        <fullName evidence="3">Phosphatase PAP2 family protein</fullName>
    </submittedName>
</protein>
<gene>
    <name evidence="3" type="ORF">ACFQ4O_04230</name>
</gene>
<proteinExistence type="predicted"/>
<accession>A0ABW3Z4J5</accession>
<evidence type="ECO:0000259" key="2">
    <source>
        <dbReference type="Pfam" id="PF14378"/>
    </source>
</evidence>
<dbReference type="InterPro" id="IPR026841">
    <property type="entry name" value="Aur1/Ipt1"/>
</dbReference>
<name>A0ABW3Z4J5_9HYPH</name>
<feature type="transmembrane region" description="Helical" evidence="1">
    <location>
        <begin position="276"/>
        <end position="296"/>
    </location>
</feature>
<feature type="transmembrane region" description="Helical" evidence="1">
    <location>
        <begin position="223"/>
        <end position="245"/>
    </location>
</feature>
<dbReference type="Proteomes" id="UP001597171">
    <property type="component" value="Unassembled WGS sequence"/>
</dbReference>